<dbReference type="InterPro" id="IPR038717">
    <property type="entry name" value="Tc1-like_DDE_dom"/>
</dbReference>
<dbReference type="Pfam" id="PF13592">
    <property type="entry name" value="HTH_33"/>
    <property type="match status" value="1"/>
</dbReference>
<dbReference type="AlphaFoldDB" id="A0A6J4TPR9"/>
<sequence>MKHVDMRKLPAAAQEERRRQVIGLRRAGQTYDAIAAQVGLSPTGVFDICKRYAERGAAGLRTGPRGPEPGYGRFLDAEQEAEARDLIRGHTPDELDLPFALWSRAAVRELIWRRFGVRLAVRSMGTYLARWGFTAPKPLRRAYEQDPAAVRRWLRRDYPAIAARAKAERGTVFWGDETGLRSDDVRGRSYAPRGRTPEVRVNHKRANLGLISAVTNKGELRWMVLDGAVTAEGLLRVLGRLVRDVDQKVFLILDRLPVHRSAKLRAWLAGREAEIEVFHLPGYSPEPSGQCPEAGRGGQWRPEAGGHPQGAGAQQGAAQARRRRPHAQAVEAARPRPQLLRAQDLPLRRIAQDHPSRINKSPRALPARTPRPAALPPPPARLRTHGCRCARSPPVAVCTMNDRPVRAAHDRRNRNDTA</sequence>
<protein>
    <submittedName>
        <fullName evidence="4">Mobile element protein</fullName>
    </submittedName>
</protein>
<dbReference type="GO" id="GO:0003676">
    <property type="term" value="F:nucleic acid binding"/>
    <property type="evidence" value="ECO:0007669"/>
    <property type="project" value="InterPro"/>
</dbReference>
<feature type="domain" description="Winged helix-turn helix" evidence="3">
    <location>
        <begin position="99"/>
        <end position="155"/>
    </location>
</feature>
<dbReference type="SUPFAM" id="SSF46689">
    <property type="entry name" value="Homeodomain-like"/>
    <property type="match status" value="1"/>
</dbReference>
<evidence type="ECO:0000259" key="2">
    <source>
        <dbReference type="Pfam" id="PF13358"/>
    </source>
</evidence>
<reference evidence="4" key="1">
    <citation type="submission" date="2020-02" db="EMBL/GenBank/DDBJ databases">
        <authorList>
            <person name="Meier V. D."/>
        </authorList>
    </citation>
    <scope>NUCLEOTIDE SEQUENCE</scope>
    <source>
        <strain evidence="4">AVDCRST_MAG13</strain>
    </source>
</reference>
<evidence type="ECO:0000259" key="3">
    <source>
        <dbReference type="Pfam" id="PF13592"/>
    </source>
</evidence>
<feature type="region of interest" description="Disordered" evidence="1">
    <location>
        <begin position="351"/>
        <end position="386"/>
    </location>
</feature>
<evidence type="ECO:0000256" key="1">
    <source>
        <dbReference type="SAM" id="MobiDB-lite"/>
    </source>
</evidence>
<dbReference type="InterPro" id="IPR047655">
    <property type="entry name" value="Transpos_IS630-like"/>
</dbReference>
<feature type="region of interest" description="Disordered" evidence="1">
    <location>
        <begin position="285"/>
        <end position="338"/>
    </location>
</feature>
<dbReference type="EMBL" id="CADCVO010000603">
    <property type="protein sequence ID" value="CAA9527973.1"/>
    <property type="molecule type" value="Genomic_DNA"/>
</dbReference>
<feature type="compositionally biased region" description="Low complexity" evidence="1">
    <location>
        <begin position="362"/>
        <end position="372"/>
    </location>
</feature>
<dbReference type="NCBIfam" id="NF033545">
    <property type="entry name" value="transpos_IS630"/>
    <property type="match status" value="1"/>
</dbReference>
<feature type="compositionally biased region" description="Low complexity" evidence="1">
    <location>
        <begin position="310"/>
        <end position="319"/>
    </location>
</feature>
<gene>
    <name evidence="4" type="ORF">AVDCRST_MAG13-3909</name>
</gene>
<dbReference type="InterPro" id="IPR009057">
    <property type="entry name" value="Homeodomain-like_sf"/>
</dbReference>
<feature type="domain" description="Tc1-like transposase DDE" evidence="2">
    <location>
        <begin position="172"/>
        <end position="286"/>
    </location>
</feature>
<name>A0A6J4TPR9_9ACTN</name>
<dbReference type="Pfam" id="PF13358">
    <property type="entry name" value="DDE_3"/>
    <property type="match status" value="1"/>
</dbReference>
<dbReference type="Pfam" id="PF13551">
    <property type="entry name" value="HTH_29"/>
    <property type="match status" value="1"/>
</dbReference>
<dbReference type="InterPro" id="IPR036397">
    <property type="entry name" value="RNaseH_sf"/>
</dbReference>
<evidence type="ECO:0000313" key="4">
    <source>
        <dbReference type="EMBL" id="CAA9527973.1"/>
    </source>
</evidence>
<dbReference type="Gene3D" id="3.30.420.10">
    <property type="entry name" value="Ribonuclease H-like superfamily/Ribonuclease H"/>
    <property type="match status" value="1"/>
</dbReference>
<dbReference type="InterPro" id="IPR025959">
    <property type="entry name" value="Winged_HTH_dom"/>
</dbReference>
<proteinExistence type="predicted"/>
<organism evidence="4">
    <name type="scientific">uncultured Solirubrobacteraceae bacterium</name>
    <dbReference type="NCBI Taxonomy" id="1162706"/>
    <lineage>
        <taxon>Bacteria</taxon>
        <taxon>Bacillati</taxon>
        <taxon>Actinomycetota</taxon>
        <taxon>Thermoleophilia</taxon>
        <taxon>Solirubrobacterales</taxon>
        <taxon>Solirubrobacteraceae</taxon>
        <taxon>environmental samples</taxon>
    </lineage>
</organism>
<accession>A0A6J4TPR9</accession>